<evidence type="ECO:0000313" key="4">
    <source>
        <dbReference type="Proteomes" id="UP000006039"/>
    </source>
</evidence>
<accession>J3PHE3</accession>
<dbReference type="GeneID" id="20353380"/>
<dbReference type="Proteomes" id="UP000006039">
    <property type="component" value="Unassembled WGS sequence"/>
</dbReference>
<keyword evidence="4" id="KW-1185">Reference proteome</keyword>
<dbReference type="HOGENOM" id="CLU_2574012_0_0_1"/>
<reference evidence="2" key="2">
    <citation type="submission" date="2010-07" db="EMBL/GenBank/DDBJ databases">
        <authorList>
            <consortium name="The Broad Institute Genome Sequencing Platform"/>
            <consortium name="Broad Institute Genome Sequencing Center for Infectious Disease"/>
            <person name="Ma L.-J."/>
            <person name="Dead R."/>
            <person name="Young S."/>
            <person name="Zeng Q."/>
            <person name="Koehrsen M."/>
            <person name="Alvarado L."/>
            <person name="Berlin A."/>
            <person name="Chapman S.B."/>
            <person name="Chen Z."/>
            <person name="Freedman E."/>
            <person name="Gellesch M."/>
            <person name="Goldberg J."/>
            <person name="Griggs A."/>
            <person name="Gujja S."/>
            <person name="Heilman E.R."/>
            <person name="Heiman D."/>
            <person name="Hepburn T."/>
            <person name="Howarth C."/>
            <person name="Jen D."/>
            <person name="Larson L."/>
            <person name="Mehta T."/>
            <person name="Neiman D."/>
            <person name="Pearson M."/>
            <person name="Roberts A."/>
            <person name="Saif S."/>
            <person name="Shea T."/>
            <person name="Shenoy N."/>
            <person name="Sisk P."/>
            <person name="Stolte C."/>
            <person name="Sykes S."/>
            <person name="Walk T."/>
            <person name="White J."/>
            <person name="Yandava C."/>
            <person name="Haas B."/>
            <person name="Nusbaum C."/>
            <person name="Birren B."/>
        </authorList>
    </citation>
    <scope>NUCLEOTIDE SEQUENCE</scope>
    <source>
        <strain evidence="2">R3-111a-1</strain>
    </source>
</reference>
<dbReference type="EMBL" id="GL385404">
    <property type="protein sequence ID" value="EJT69303.1"/>
    <property type="molecule type" value="Genomic_DNA"/>
</dbReference>
<protein>
    <recommendedName>
        <fullName evidence="5">Zinc ribbon domain-containing protein</fullName>
    </recommendedName>
</protein>
<evidence type="ECO:0000256" key="1">
    <source>
        <dbReference type="SAM" id="MobiDB-lite"/>
    </source>
</evidence>
<dbReference type="AlphaFoldDB" id="J3PHE3"/>
<dbReference type="RefSeq" id="XP_009229088.1">
    <property type="nucleotide sequence ID" value="XM_009230824.1"/>
</dbReference>
<evidence type="ECO:0000313" key="3">
    <source>
        <dbReference type="EnsemblFungi" id="EJT69303"/>
    </source>
</evidence>
<reference evidence="4" key="1">
    <citation type="submission" date="2010-07" db="EMBL/GenBank/DDBJ databases">
        <title>The genome sequence of Gaeumannomyces graminis var. tritici strain R3-111a-1.</title>
        <authorList>
            <consortium name="The Broad Institute Genome Sequencing Platform"/>
            <person name="Ma L.-J."/>
            <person name="Dead R."/>
            <person name="Young S."/>
            <person name="Zeng Q."/>
            <person name="Koehrsen M."/>
            <person name="Alvarado L."/>
            <person name="Berlin A."/>
            <person name="Chapman S.B."/>
            <person name="Chen Z."/>
            <person name="Freedman E."/>
            <person name="Gellesch M."/>
            <person name="Goldberg J."/>
            <person name="Griggs A."/>
            <person name="Gujja S."/>
            <person name="Heilman E.R."/>
            <person name="Heiman D."/>
            <person name="Hepburn T."/>
            <person name="Howarth C."/>
            <person name="Jen D."/>
            <person name="Larson L."/>
            <person name="Mehta T."/>
            <person name="Neiman D."/>
            <person name="Pearson M."/>
            <person name="Roberts A."/>
            <person name="Saif S."/>
            <person name="Shea T."/>
            <person name="Shenoy N."/>
            <person name="Sisk P."/>
            <person name="Stolte C."/>
            <person name="Sykes S."/>
            <person name="Walk T."/>
            <person name="White J."/>
            <person name="Yandava C."/>
            <person name="Haas B."/>
            <person name="Nusbaum C."/>
            <person name="Birren B."/>
        </authorList>
    </citation>
    <scope>NUCLEOTIDE SEQUENCE [LARGE SCALE GENOMIC DNA]</scope>
    <source>
        <strain evidence="4">R3-111a-1</strain>
    </source>
</reference>
<evidence type="ECO:0000313" key="2">
    <source>
        <dbReference type="EMBL" id="EJT69303.1"/>
    </source>
</evidence>
<feature type="region of interest" description="Disordered" evidence="1">
    <location>
        <begin position="44"/>
        <end position="81"/>
    </location>
</feature>
<organism evidence="2">
    <name type="scientific">Gaeumannomyces tritici (strain R3-111a-1)</name>
    <name type="common">Wheat and barley take-all root rot fungus</name>
    <name type="synonym">Gaeumannomyces graminis var. tritici</name>
    <dbReference type="NCBI Taxonomy" id="644352"/>
    <lineage>
        <taxon>Eukaryota</taxon>
        <taxon>Fungi</taxon>
        <taxon>Dikarya</taxon>
        <taxon>Ascomycota</taxon>
        <taxon>Pezizomycotina</taxon>
        <taxon>Sordariomycetes</taxon>
        <taxon>Sordariomycetidae</taxon>
        <taxon>Magnaporthales</taxon>
        <taxon>Magnaporthaceae</taxon>
        <taxon>Gaeumannomyces</taxon>
    </lineage>
</organism>
<reference evidence="3" key="5">
    <citation type="submission" date="2018-04" db="UniProtKB">
        <authorList>
            <consortium name="EnsemblFungi"/>
        </authorList>
    </citation>
    <scope>IDENTIFICATION</scope>
    <source>
        <strain evidence="3">R3-111a-1</strain>
    </source>
</reference>
<sequence>MHGSSCPKCGAASGDGSKTCGSCGAQRGRAKAGAAEEISITWGRGESAEAKAPPPTWANLGNRSRLNRGTIKMRGPSYLTD</sequence>
<gene>
    <name evidence="3" type="primary">20353380</name>
    <name evidence="2" type="ORF">GGTG_12922</name>
</gene>
<reference evidence="2" key="3">
    <citation type="submission" date="2010-09" db="EMBL/GenBank/DDBJ databases">
        <title>Annotation of Gaeumannomyces graminis var. tritici R3-111a-1.</title>
        <authorList>
            <consortium name="The Broad Institute Genome Sequencing Platform"/>
            <person name="Ma L.-J."/>
            <person name="Dead R."/>
            <person name="Young S.K."/>
            <person name="Zeng Q."/>
            <person name="Gargeya S."/>
            <person name="Fitzgerald M."/>
            <person name="Haas B."/>
            <person name="Abouelleil A."/>
            <person name="Alvarado L."/>
            <person name="Arachchi H.M."/>
            <person name="Berlin A."/>
            <person name="Brown A."/>
            <person name="Chapman S.B."/>
            <person name="Chen Z."/>
            <person name="Dunbar C."/>
            <person name="Freedman E."/>
            <person name="Gearin G."/>
            <person name="Gellesch M."/>
            <person name="Goldberg J."/>
            <person name="Griggs A."/>
            <person name="Gujja S."/>
            <person name="Heiman D."/>
            <person name="Howarth C."/>
            <person name="Larson L."/>
            <person name="Lui A."/>
            <person name="MacDonald P.J.P."/>
            <person name="Mehta T."/>
            <person name="Montmayeur A."/>
            <person name="Murphy C."/>
            <person name="Neiman D."/>
            <person name="Pearson M."/>
            <person name="Priest M."/>
            <person name="Roberts A."/>
            <person name="Saif S."/>
            <person name="Shea T."/>
            <person name="Shenoy N."/>
            <person name="Sisk P."/>
            <person name="Stolte C."/>
            <person name="Sykes S."/>
            <person name="Yandava C."/>
            <person name="Wortman J."/>
            <person name="Nusbaum C."/>
            <person name="Birren B."/>
        </authorList>
    </citation>
    <scope>NUCLEOTIDE SEQUENCE</scope>
    <source>
        <strain evidence="2">R3-111a-1</strain>
    </source>
</reference>
<name>J3PHE3_GAET3</name>
<reference evidence="3" key="4">
    <citation type="journal article" date="2015" name="G3 (Bethesda)">
        <title>Genome sequences of three phytopathogenic species of the Magnaporthaceae family of fungi.</title>
        <authorList>
            <person name="Okagaki L.H."/>
            <person name="Nunes C.C."/>
            <person name="Sailsbery J."/>
            <person name="Clay B."/>
            <person name="Brown D."/>
            <person name="John T."/>
            <person name="Oh Y."/>
            <person name="Young N."/>
            <person name="Fitzgerald M."/>
            <person name="Haas B.J."/>
            <person name="Zeng Q."/>
            <person name="Young S."/>
            <person name="Adiconis X."/>
            <person name="Fan L."/>
            <person name="Levin J.Z."/>
            <person name="Mitchell T.K."/>
            <person name="Okubara P.A."/>
            <person name="Farman M.L."/>
            <person name="Kohn L.M."/>
            <person name="Birren B."/>
            <person name="Ma L.-J."/>
            <person name="Dean R.A."/>
        </authorList>
    </citation>
    <scope>NUCLEOTIDE SEQUENCE</scope>
    <source>
        <strain evidence="3">R3-111a-1</strain>
    </source>
</reference>
<proteinExistence type="predicted"/>
<evidence type="ECO:0008006" key="5">
    <source>
        <dbReference type="Google" id="ProtNLM"/>
    </source>
</evidence>
<dbReference type="VEuPathDB" id="FungiDB:GGTG_12922"/>
<dbReference type="EnsemblFungi" id="EJT69303">
    <property type="protein sequence ID" value="EJT69303"/>
    <property type="gene ID" value="GGTG_12922"/>
</dbReference>
<feature type="region of interest" description="Disordered" evidence="1">
    <location>
        <begin position="1"/>
        <end position="31"/>
    </location>
</feature>